<proteinExistence type="predicted"/>
<evidence type="ECO:0000313" key="2">
    <source>
        <dbReference type="Proteomes" id="UP000006753"/>
    </source>
</evidence>
<keyword evidence="2" id="KW-1185">Reference proteome</keyword>
<dbReference type="EMBL" id="JH921439">
    <property type="protein sequence ID" value="EKD16136.1"/>
    <property type="molecule type" value="Genomic_DNA"/>
</dbReference>
<name>K1WSY3_MARBU</name>
<accession>K1WSY3</accession>
<dbReference type="OrthoDB" id="429813at2759"/>
<dbReference type="KEGG" id="mbe:MBM_05430"/>
<protein>
    <submittedName>
        <fullName evidence="1">Uncharacterized protein</fullName>
    </submittedName>
</protein>
<gene>
    <name evidence="1" type="ORF">MBM_05430</name>
</gene>
<dbReference type="InParanoid" id="K1WSY3"/>
<dbReference type="AlphaFoldDB" id="K1WSY3"/>
<dbReference type="HOGENOM" id="CLU_1865529_0_0_1"/>
<organism evidence="1 2">
    <name type="scientific">Marssonina brunnea f. sp. multigermtubi (strain MB_m1)</name>
    <name type="common">Marssonina leaf spot fungus</name>
    <dbReference type="NCBI Taxonomy" id="1072389"/>
    <lineage>
        <taxon>Eukaryota</taxon>
        <taxon>Fungi</taxon>
        <taxon>Dikarya</taxon>
        <taxon>Ascomycota</taxon>
        <taxon>Pezizomycotina</taxon>
        <taxon>Leotiomycetes</taxon>
        <taxon>Helotiales</taxon>
        <taxon>Drepanopezizaceae</taxon>
        <taxon>Drepanopeziza</taxon>
    </lineage>
</organism>
<dbReference type="Proteomes" id="UP000006753">
    <property type="component" value="Unassembled WGS sequence"/>
</dbReference>
<reference evidence="1 2" key="1">
    <citation type="journal article" date="2012" name="BMC Genomics">
        <title>Sequencing the genome of Marssonina brunnea reveals fungus-poplar co-evolution.</title>
        <authorList>
            <person name="Zhu S."/>
            <person name="Cao Y.-Z."/>
            <person name="Jiang C."/>
            <person name="Tan B.-Y."/>
            <person name="Wang Z."/>
            <person name="Feng S."/>
            <person name="Zhang L."/>
            <person name="Su X.-H."/>
            <person name="Brejova B."/>
            <person name="Vinar T."/>
            <person name="Xu M."/>
            <person name="Wang M.-X."/>
            <person name="Zhang S.-G."/>
            <person name="Huang M.-R."/>
            <person name="Wu R."/>
            <person name="Zhou Y."/>
        </authorList>
    </citation>
    <scope>NUCLEOTIDE SEQUENCE [LARGE SCALE GENOMIC DNA]</scope>
    <source>
        <strain evidence="1 2">MB_m1</strain>
    </source>
</reference>
<sequence>MLRHARAGDMKRHLPTQGFSYSQLLHCSQSVRYRDISLILYPSSDASWWSDKRDSAPAAIVELQDDLAKTLFAIDQVHFLETWLWPYAVEVNERAPSYGKGILQKGAALKLYASDIDALYQTLPEERRRPDSGPESP</sequence>
<evidence type="ECO:0000313" key="1">
    <source>
        <dbReference type="EMBL" id="EKD16136.1"/>
    </source>
</evidence>